<dbReference type="PROSITE" id="PS00330">
    <property type="entry name" value="HEMOLYSIN_CALCIUM"/>
    <property type="match status" value="3"/>
</dbReference>
<dbReference type="InterPro" id="IPR011049">
    <property type="entry name" value="Serralysin-like_metalloprot_C"/>
</dbReference>
<feature type="compositionally biased region" description="Gly residues" evidence="3">
    <location>
        <begin position="291"/>
        <end position="306"/>
    </location>
</feature>
<dbReference type="InterPro" id="IPR050557">
    <property type="entry name" value="RTX_toxin/Mannuronan_C5-epim"/>
</dbReference>
<feature type="compositionally biased region" description="Gly residues" evidence="3">
    <location>
        <begin position="340"/>
        <end position="363"/>
    </location>
</feature>
<sequence>MSRTINLGYRTEQAHCADGAAGFEMAVVALYLSRADDLGTPLDRVMKLVGDTLTINWTAQAIAALRGGILADYGLDIADTLRGTRTRITLDNPELDFNGDGSLKTLGGDIRFFEHANSGGARETEFFVPASMSDFLLLATALGTLNAALWLEAFMDLVIPNQTVSYFYTGDDGAEAIGLGQGWNSAQGAGGDDVFFGPETGSGQLFGGLGRDAFSAEMWSAGAKIDLLGGLAANVTLGANYELDGFEDAKGSGFRDRIIGDGAANGLFGRDGNDVLIGNGGDDTLAGGNGGDVLAGGAGGDSQAGGDGKDTLTGGDGDDTLDGQGGNDLLQGGKGHDSLLGGGGRDTLEGGTGNDSLDGGGGKDLLLGDEGDDRLTGGAKEDVFLFIPKAEQGDDTITDFNRSEGDRIRFIQNALQFSDLTITPTGDGGSRISYPDGAGGQNVITVDGVVVQQGDFEFFGN</sequence>
<name>A0A1H8JNZ0_9RHOB</name>
<dbReference type="PANTHER" id="PTHR38340:SF1">
    <property type="entry name" value="S-LAYER PROTEIN"/>
    <property type="match status" value="1"/>
</dbReference>
<feature type="region of interest" description="Disordered" evidence="3">
    <location>
        <begin position="291"/>
        <end position="372"/>
    </location>
</feature>
<organism evidence="4 5">
    <name type="scientific">Gemmobacter aquatilis</name>
    <dbReference type="NCBI Taxonomy" id="933059"/>
    <lineage>
        <taxon>Bacteria</taxon>
        <taxon>Pseudomonadati</taxon>
        <taxon>Pseudomonadota</taxon>
        <taxon>Alphaproteobacteria</taxon>
        <taxon>Rhodobacterales</taxon>
        <taxon>Paracoccaceae</taxon>
        <taxon>Gemmobacter</taxon>
    </lineage>
</organism>
<keyword evidence="5" id="KW-1185">Reference proteome</keyword>
<evidence type="ECO:0000256" key="2">
    <source>
        <dbReference type="ARBA" id="ARBA00022525"/>
    </source>
</evidence>
<gene>
    <name evidence="4" type="ORF">SAMN04488103_10857</name>
</gene>
<evidence type="ECO:0000256" key="3">
    <source>
        <dbReference type="SAM" id="MobiDB-lite"/>
    </source>
</evidence>
<dbReference type="STRING" id="933059.SAMN04488103_10857"/>
<reference evidence="4 5" key="1">
    <citation type="submission" date="2016-10" db="EMBL/GenBank/DDBJ databases">
        <authorList>
            <person name="de Groot N.N."/>
        </authorList>
    </citation>
    <scope>NUCLEOTIDE SEQUENCE [LARGE SCALE GENOMIC DNA]</scope>
    <source>
        <strain evidence="4 5">DSM 3857</strain>
    </source>
</reference>
<dbReference type="GO" id="GO:0005576">
    <property type="term" value="C:extracellular region"/>
    <property type="evidence" value="ECO:0007669"/>
    <property type="project" value="UniProtKB-SubCell"/>
</dbReference>
<evidence type="ECO:0000256" key="1">
    <source>
        <dbReference type="ARBA" id="ARBA00004613"/>
    </source>
</evidence>
<dbReference type="PANTHER" id="PTHR38340">
    <property type="entry name" value="S-LAYER PROTEIN"/>
    <property type="match status" value="1"/>
</dbReference>
<dbReference type="Pfam" id="PF00353">
    <property type="entry name" value="HemolysinCabind"/>
    <property type="match status" value="3"/>
</dbReference>
<keyword evidence="2" id="KW-0964">Secreted</keyword>
<evidence type="ECO:0000313" key="4">
    <source>
        <dbReference type="EMBL" id="SEN82265.1"/>
    </source>
</evidence>
<evidence type="ECO:0000313" key="5">
    <source>
        <dbReference type="Proteomes" id="UP000198761"/>
    </source>
</evidence>
<dbReference type="SUPFAM" id="SSF51120">
    <property type="entry name" value="beta-Roll"/>
    <property type="match status" value="1"/>
</dbReference>
<accession>A0A1H8JNZ0</accession>
<dbReference type="AlphaFoldDB" id="A0A1H8JNZ0"/>
<dbReference type="InterPro" id="IPR001343">
    <property type="entry name" value="Hemolysn_Ca-bd"/>
</dbReference>
<dbReference type="GO" id="GO:0005509">
    <property type="term" value="F:calcium ion binding"/>
    <property type="evidence" value="ECO:0007669"/>
    <property type="project" value="InterPro"/>
</dbReference>
<comment type="subcellular location">
    <subcellularLocation>
        <location evidence="1">Secreted</location>
    </subcellularLocation>
</comment>
<proteinExistence type="predicted"/>
<dbReference type="EMBL" id="FOCE01000008">
    <property type="protein sequence ID" value="SEN82265.1"/>
    <property type="molecule type" value="Genomic_DNA"/>
</dbReference>
<dbReference type="Proteomes" id="UP000198761">
    <property type="component" value="Unassembled WGS sequence"/>
</dbReference>
<dbReference type="RefSeq" id="WP_091302334.1">
    <property type="nucleotide sequence ID" value="NZ_FOCE01000008.1"/>
</dbReference>
<protein>
    <submittedName>
        <fullName evidence="4">Hemolysin-type calcium-binding repeat-containing protein</fullName>
    </submittedName>
</protein>
<dbReference type="Gene3D" id="2.150.10.10">
    <property type="entry name" value="Serralysin-like metalloprotease, C-terminal"/>
    <property type="match status" value="2"/>
</dbReference>
<dbReference type="InterPro" id="IPR018511">
    <property type="entry name" value="Hemolysin-typ_Ca-bd_CS"/>
</dbReference>
<dbReference type="PRINTS" id="PR00313">
    <property type="entry name" value="CABNDNGRPT"/>
</dbReference>